<sequence>MRRNNTVRCSTIYVINPTDTRTRVTQDPKPHHELVMANQTRGRCDSGLCLILTEVSRFADSMHSKPQRFIKEVRKTLCFLAETT</sequence>
<name>A0A1I7WQC8_HETBA</name>
<dbReference type="WBParaSite" id="Hba_07346">
    <property type="protein sequence ID" value="Hba_07346"/>
    <property type="gene ID" value="Hba_07346"/>
</dbReference>
<evidence type="ECO:0000313" key="2">
    <source>
        <dbReference type="WBParaSite" id="Hba_07346"/>
    </source>
</evidence>
<reference evidence="2" key="1">
    <citation type="submission" date="2016-11" db="UniProtKB">
        <authorList>
            <consortium name="WormBaseParasite"/>
        </authorList>
    </citation>
    <scope>IDENTIFICATION</scope>
</reference>
<keyword evidence="1" id="KW-1185">Reference proteome</keyword>
<dbReference type="Proteomes" id="UP000095283">
    <property type="component" value="Unplaced"/>
</dbReference>
<protein>
    <submittedName>
        <fullName evidence="2">Uncharacterized protein</fullName>
    </submittedName>
</protein>
<accession>A0A1I7WQC8</accession>
<evidence type="ECO:0000313" key="1">
    <source>
        <dbReference type="Proteomes" id="UP000095283"/>
    </source>
</evidence>
<organism evidence="1 2">
    <name type="scientific">Heterorhabditis bacteriophora</name>
    <name type="common">Entomopathogenic nematode worm</name>
    <dbReference type="NCBI Taxonomy" id="37862"/>
    <lineage>
        <taxon>Eukaryota</taxon>
        <taxon>Metazoa</taxon>
        <taxon>Ecdysozoa</taxon>
        <taxon>Nematoda</taxon>
        <taxon>Chromadorea</taxon>
        <taxon>Rhabditida</taxon>
        <taxon>Rhabditina</taxon>
        <taxon>Rhabditomorpha</taxon>
        <taxon>Strongyloidea</taxon>
        <taxon>Heterorhabditidae</taxon>
        <taxon>Heterorhabditis</taxon>
    </lineage>
</organism>
<dbReference type="AlphaFoldDB" id="A0A1I7WQC8"/>
<proteinExistence type="predicted"/>